<feature type="region of interest" description="Disordered" evidence="1">
    <location>
        <begin position="138"/>
        <end position="173"/>
    </location>
</feature>
<sequence length="173" mass="19281">MGFWNLSDGKAVESKSEFELGGGFEVIPDGSRVLAAVEECKDDQWEGERFFNLKWRILEGEYKNRIIFQKLKVFSSKEKQRDNAITMLAAIDANAGGKLMASGKEPTDFAIASALANRPMILLLRVWESEDKQKTGNYVAGVFSRQQTKAAPAPKQSAPSNEPPMDFDDDIPF</sequence>
<dbReference type="Pfam" id="PF05037">
    <property type="entry name" value="DUF669"/>
    <property type="match status" value="1"/>
</dbReference>
<accession>A0A291AXA6</accession>
<feature type="compositionally biased region" description="Low complexity" evidence="1">
    <location>
        <begin position="146"/>
        <end position="160"/>
    </location>
</feature>
<dbReference type="EMBL" id="MF158038">
    <property type="protein sequence ID" value="ATE85656.1"/>
    <property type="molecule type" value="Genomic_DNA"/>
</dbReference>
<evidence type="ECO:0000256" key="1">
    <source>
        <dbReference type="SAM" id="MobiDB-lite"/>
    </source>
</evidence>
<organism evidence="2 3">
    <name type="scientific">Shigella phage Sf11 SMD-2017</name>
    <dbReference type="NCBI Taxonomy" id="2282196"/>
    <lineage>
        <taxon>Viruses</taxon>
        <taxon>Duplodnaviria</taxon>
        <taxon>Heunggongvirae</taxon>
        <taxon>Uroviricota</taxon>
        <taxon>Caudoviricetes</taxon>
        <taxon>Cedarrivervirus</taxon>
        <taxon>Cedarrivervirus Sf11</taxon>
    </lineage>
</organism>
<dbReference type="Proteomes" id="UP000223389">
    <property type="component" value="Segment"/>
</dbReference>
<evidence type="ECO:0000313" key="2">
    <source>
        <dbReference type="EMBL" id="ATE85656.1"/>
    </source>
</evidence>
<evidence type="ECO:0000313" key="3">
    <source>
        <dbReference type="Proteomes" id="UP000223389"/>
    </source>
</evidence>
<proteinExistence type="predicted"/>
<name>A0A291AXA6_9CAUD</name>
<keyword evidence="3" id="KW-1185">Reference proteome</keyword>
<gene>
    <name evidence="2" type="ORF">Sf11_gp9</name>
</gene>
<dbReference type="InterPro" id="IPR007731">
    <property type="entry name" value="DUF669"/>
</dbReference>
<reference evidence="2 3" key="1">
    <citation type="submission" date="2017-05" db="EMBL/GenBank/DDBJ databases">
        <title>The isolation and characterization of 16 novel Shigella-infecting phages from the environment.</title>
        <authorList>
            <person name="Doore S.M."/>
            <person name="Schrad J.R."/>
            <person name="Dover J.A."/>
            <person name="Parent K.N."/>
        </authorList>
    </citation>
    <scope>NUCLEOTIDE SEQUENCE [LARGE SCALE GENOMIC DNA]</scope>
</reference>
<protein>
    <submittedName>
        <fullName evidence="2">Uncharacterized protein</fullName>
    </submittedName>
</protein>